<accession>A0A0K2SMX7</accession>
<reference evidence="3" key="2">
    <citation type="journal article" date="2016" name="Int. J. Syst. Evol. Microbiol.">
        <title>Complete genome sequence and cell structure of Limnochorda pilosa, a Gram-negative spore-former within the phylum Firmicutes.</title>
        <authorList>
            <person name="Watanabe M."/>
            <person name="Kojima H."/>
            <person name="Fukui M."/>
        </authorList>
    </citation>
    <scope>NUCLEOTIDE SEQUENCE [LARGE SCALE GENOMIC DNA]</scope>
    <source>
        <strain evidence="3">HC45</strain>
    </source>
</reference>
<proteinExistence type="predicted"/>
<organism evidence="2 3">
    <name type="scientific">Limnochorda pilosa</name>
    <dbReference type="NCBI Taxonomy" id="1555112"/>
    <lineage>
        <taxon>Bacteria</taxon>
        <taxon>Bacillati</taxon>
        <taxon>Bacillota</taxon>
        <taxon>Limnochordia</taxon>
        <taxon>Limnochordales</taxon>
        <taxon>Limnochordaceae</taxon>
        <taxon>Limnochorda</taxon>
    </lineage>
</organism>
<name>A0A0K2SMX7_LIMPI</name>
<sequence length="54" mass="6151">MITTIAPITHLGCEATHRPTRSIRQGLPDRPLEGMSGRFSHRRGHMQNYTNPPR</sequence>
<reference evidence="3" key="1">
    <citation type="submission" date="2015-07" db="EMBL/GenBank/DDBJ databases">
        <title>Complete genome sequence and phylogenetic analysis of Limnochorda pilosa.</title>
        <authorList>
            <person name="Watanabe M."/>
            <person name="Kojima H."/>
            <person name="Fukui M."/>
        </authorList>
    </citation>
    <scope>NUCLEOTIDE SEQUENCE [LARGE SCALE GENOMIC DNA]</scope>
    <source>
        <strain evidence="3">HC45</strain>
    </source>
</reference>
<gene>
    <name evidence="2" type="ORF">LIP_2658</name>
</gene>
<dbReference type="KEGG" id="lpil:LIP_2658"/>
<dbReference type="AlphaFoldDB" id="A0A0K2SMX7"/>
<evidence type="ECO:0000313" key="3">
    <source>
        <dbReference type="Proteomes" id="UP000065807"/>
    </source>
</evidence>
<dbReference type="Proteomes" id="UP000065807">
    <property type="component" value="Chromosome"/>
</dbReference>
<dbReference type="EMBL" id="AP014924">
    <property type="protein sequence ID" value="BAS28488.1"/>
    <property type="molecule type" value="Genomic_DNA"/>
</dbReference>
<protein>
    <submittedName>
        <fullName evidence="2">Uncharacterized protein</fullName>
    </submittedName>
</protein>
<evidence type="ECO:0000313" key="2">
    <source>
        <dbReference type="EMBL" id="BAS28488.1"/>
    </source>
</evidence>
<evidence type="ECO:0000256" key="1">
    <source>
        <dbReference type="SAM" id="MobiDB-lite"/>
    </source>
</evidence>
<keyword evidence="3" id="KW-1185">Reference proteome</keyword>
<feature type="region of interest" description="Disordered" evidence="1">
    <location>
        <begin position="16"/>
        <end position="54"/>
    </location>
</feature>